<keyword evidence="4" id="KW-1185">Reference proteome</keyword>
<dbReference type="InParanoid" id="A0A2K1J9R7"/>
<dbReference type="EnsemblPlants" id="Pp3c16_23320V3.1">
    <property type="protein sequence ID" value="Pp3c16_23320V3.1"/>
    <property type="gene ID" value="Pp3c16_23320"/>
</dbReference>
<proteinExistence type="predicted"/>
<organism evidence="2">
    <name type="scientific">Physcomitrium patens</name>
    <name type="common">Spreading-leaved earth moss</name>
    <name type="synonym">Physcomitrella patens</name>
    <dbReference type="NCBI Taxonomy" id="3218"/>
    <lineage>
        <taxon>Eukaryota</taxon>
        <taxon>Viridiplantae</taxon>
        <taxon>Streptophyta</taxon>
        <taxon>Embryophyta</taxon>
        <taxon>Bryophyta</taxon>
        <taxon>Bryophytina</taxon>
        <taxon>Bryopsida</taxon>
        <taxon>Funariidae</taxon>
        <taxon>Funariales</taxon>
        <taxon>Funariaceae</taxon>
        <taxon>Physcomitrium</taxon>
    </lineage>
</organism>
<gene>
    <name evidence="2" type="ORF">PHYPA_021384</name>
</gene>
<reference evidence="2 4" key="2">
    <citation type="journal article" date="2018" name="Plant J.">
        <title>The Physcomitrella patens chromosome-scale assembly reveals moss genome structure and evolution.</title>
        <authorList>
            <person name="Lang D."/>
            <person name="Ullrich K.K."/>
            <person name="Murat F."/>
            <person name="Fuchs J."/>
            <person name="Jenkins J."/>
            <person name="Haas F.B."/>
            <person name="Piednoel M."/>
            <person name="Gundlach H."/>
            <person name="Van Bel M."/>
            <person name="Meyberg R."/>
            <person name="Vives C."/>
            <person name="Morata J."/>
            <person name="Symeonidi A."/>
            <person name="Hiss M."/>
            <person name="Muchero W."/>
            <person name="Kamisugi Y."/>
            <person name="Saleh O."/>
            <person name="Blanc G."/>
            <person name="Decker E.L."/>
            <person name="van Gessel N."/>
            <person name="Grimwood J."/>
            <person name="Hayes R.D."/>
            <person name="Graham S.W."/>
            <person name="Gunter L.E."/>
            <person name="McDaniel S.F."/>
            <person name="Hoernstein S.N.W."/>
            <person name="Larsson A."/>
            <person name="Li F.W."/>
            <person name="Perroud P.F."/>
            <person name="Phillips J."/>
            <person name="Ranjan P."/>
            <person name="Rokshar D.S."/>
            <person name="Rothfels C.J."/>
            <person name="Schneider L."/>
            <person name="Shu S."/>
            <person name="Stevenson D.W."/>
            <person name="Thummler F."/>
            <person name="Tillich M."/>
            <person name="Villarreal Aguilar J.C."/>
            <person name="Widiez T."/>
            <person name="Wong G.K."/>
            <person name="Wymore A."/>
            <person name="Zhang Y."/>
            <person name="Zimmer A.D."/>
            <person name="Quatrano R.S."/>
            <person name="Mayer K.F.X."/>
            <person name="Goodstein D."/>
            <person name="Casacuberta J.M."/>
            <person name="Vandepoele K."/>
            <person name="Reski R."/>
            <person name="Cuming A.C."/>
            <person name="Tuskan G.A."/>
            <person name="Maumus F."/>
            <person name="Salse J."/>
            <person name="Schmutz J."/>
            <person name="Rensing S.A."/>
        </authorList>
    </citation>
    <scope>NUCLEOTIDE SEQUENCE [LARGE SCALE GENOMIC DNA]</scope>
    <source>
        <strain evidence="3 4">cv. Gransden 2004</strain>
    </source>
</reference>
<accession>A0A2K1J9R7</accession>
<evidence type="ECO:0000256" key="1">
    <source>
        <dbReference type="SAM" id="MobiDB-lite"/>
    </source>
</evidence>
<reference evidence="2 4" key="1">
    <citation type="journal article" date="2008" name="Science">
        <title>The Physcomitrella genome reveals evolutionary insights into the conquest of land by plants.</title>
        <authorList>
            <person name="Rensing S."/>
            <person name="Lang D."/>
            <person name="Zimmer A."/>
            <person name="Terry A."/>
            <person name="Salamov A."/>
            <person name="Shapiro H."/>
            <person name="Nishiyama T."/>
            <person name="Perroud P.-F."/>
            <person name="Lindquist E."/>
            <person name="Kamisugi Y."/>
            <person name="Tanahashi T."/>
            <person name="Sakakibara K."/>
            <person name="Fujita T."/>
            <person name="Oishi K."/>
            <person name="Shin-I T."/>
            <person name="Kuroki Y."/>
            <person name="Toyoda A."/>
            <person name="Suzuki Y."/>
            <person name="Hashimoto A."/>
            <person name="Yamaguchi K."/>
            <person name="Sugano A."/>
            <person name="Kohara Y."/>
            <person name="Fujiyama A."/>
            <person name="Anterola A."/>
            <person name="Aoki S."/>
            <person name="Ashton N."/>
            <person name="Barbazuk W.B."/>
            <person name="Barker E."/>
            <person name="Bennetzen J."/>
            <person name="Bezanilla M."/>
            <person name="Blankenship R."/>
            <person name="Cho S.H."/>
            <person name="Dutcher S."/>
            <person name="Estelle M."/>
            <person name="Fawcett J.A."/>
            <person name="Gundlach H."/>
            <person name="Hanada K."/>
            <person name="Heyl A."/>
            <person name="Hicks K.A."/>
            <person name="Hugh J."/>
            <person name="Lohr M."/>
            <person name="Mayer K."/>
            <person name="Melkozernov A."/>
            <person name="Murata T."/>
            <person name="Nelson D."/>
            <person name="Pils B."/>
            <person name="Prigge M."/>
            <person name="Reiss B."/>
            <person name="Renner T."/>
            <person name="Rombauts S."/>
            <person name="Rushton P."/>
            <person name="Sanderfoot A."/>
            <person name="Schween G."/>
            <person name="Shiu S.-H."/>
            <person name="Stueber K."/>
            <person name="Theodoulou F.L."/>
            <person name="Tu H."/>
            <person name="Van de Peer Y."/>
            <person name="Verrier P.J."/>
            <person name="Waters E."/>
            <person name="Wood A."/>
            <person name="Yang L."/>
            <person name="Cove D."/>
            <person name="Cuming A."/>
            <person name="Hasebe M."/>
            <person name="Lucas S."/>
            <person name="Mishler D.B."/>
            <person name="Reski R."/>
            <person name="Grigoriev I."/>
            <person name="Quatrano R.S."/>
            <person name="Boore J.L."/>
        </authorList>
    </citation>
    <scope>NUCLEOTIDE SEQUENCE [LARGE SCALE GENOMIC DNA]</scope>
    <source>
        <strain evidence="3 4">cv. Gransden 2004</strain>
    </source>
</reference>
<evidence type="ECO:0000313" key="3">
    <source>
        <dbReference type="EnsemblPlants" id="Pp3c16_23320V3.1"/>
    </source>
</evidence>
<dbReference type="AlphaFoldDB" id="A0A2K1J9R7"/>
<sequence>MAALGERKAGTSPNSPFEEENELVDGMELRVALRSWTLTEALALRTSSTPVATLTIAPNLLRRS</sequence>
<protein>
    <submittedName>
        <fullName evidence="2 3">Uncharacterized protein</fullName>
    </submittedName>
</protein>
<reference evidence="3" key="3">
    <citation type="submission" date="2020-12" db="UniProtKB">
        <authorList>
            <consortium name="EnsemblPlants"/>
        </authorList>
    </citation>
    <scope>IDENTIFICATION</scope>
</reference>
<dbReference type="EMBL" id="ABEU02000016">
    <property type="protein sequence ID" value="PNR38273.1"/>
    <property type="molecule type" value="Genomic_DNA"/>
</dbReference>
<feature type="region of interest" description="Disordered" evidence="1">
    <location>
        <begin position="1"/>
        <end position="22"/>
    </location>
</feature>
<name>A0A2K1J9R7_PHYPA</name>
<evidence type="ECO:0000313" key="2">
    <source>
        <dbReference type="EMBL" id="PNR38273.1"/>
    </source>
</evidence>
<dbReference type="Gramene" id="Pp3c16_23320V3.1">
    <property type="protein sequence ID" value="Pp3c16_23320V3.1"/>
    <property type="gene ID" value="Pp3c16_23320"/>
</dbReference>
<evidence type="ECO:0000313" key="4">
    <source>
        <dbReference type="Proteomes" id="UP000006727"/>
    </source>
</evidence>
<dbReference type="Proteomes" id="UP000006727">
    <property type="component" value="Chromosome 16"/>
</dbReference>